<comment type="similarity">
    <text evidence="1 9">Belongs to the class-II aminoacyl-tRNA synthetase family.</text>
</comment>
<evidence type="ECO:0000256" key="6">
    <source>
        <dbReference type="ARBA" id="ARBA00022917"/>
    </source>
</evidence>
<evidence type="ECO:0000256" key="7">
    <source>
        <dbReference type="ARBA" id="ARBA00023146"/>
    </source>
</evidence>
<keyword evidence="5 9" id="KW-0067">ATP-binding</keyword>
<comment type="subcellular location">
    <subcellularLocation>
        <location evidence="9">Cytoplasm</location>
    </subcellularLocation>
</comment>
<dbReference type="GO" id="GO:0004824">
    <property type="term" value="F:lysine-tRNA ligase activity"/>
    <property type="evidence" value="ECO:0007669"/>
    <property type="project" value="UniProtKB-UniRule"/>
</dbReference>
<dbReference type="Pfam" id="PF01336">
    <property type="entry name" value="tRNA_anti-codon"/>
    <property type="match status" value="1"/>
</dbReference>
<keyword evidence="9" id="KW-0963">Cytoplasm</keyword>
<keyword evidence="3 9" id="KW-0479">Metal-binding</keyword>
<dbReference type="InterPro" id="IPR002313">
    <property type="entry name" value="Lys-tRNA-ligase_II"/>
</dbReference>
<dbReference type="InterPro" id="IPR045864">
    <property type="entry name" value="aa-tRNA-synth_II/BPL/LPL"/>
</dbReference>
<dbReference type="PROSITE" id="PS50862">
    <property type="entry name" value="AA_TRNA_LIGASE_II"/>
    <property type="match status" value="1"/>
</dbReference>
<dbReference type="PRINTS" id="PR00982">
    <property type="entry name" value="TRNASYNTHLYS"/>
</dbReference>
<dbReference type="NCBIfam" id="NF001756">
    <property type="entry name" value="PRK00484.1"/>
    <property type="match status" value="1"/>
</dbReference>
<comment type="subunit">
    <text evidence="9">Homodimer.</text>
</comment>
<reference evidence="12 13" key="1">
    <citation type="submission" date="2018-03" db="EMBL/GenBank/DDBJ databases">
        <title>Bioinformatic expansion and discovery of thiopeptide antibiotics.</title>
        <authorList>
            <person name="Schwalen C.J."/>
            <person name="Hudson G.A."/>
            <person name="Mitchell D.A."/>
        </authorList>
    </citation>
    <scope>NUCLEOTIDE SEQUENCE [LARGE SCALE GENOMIC DNA]</scope>
    <source>
        <strain evidence="12 13">NRRL 8041</strain>
    </source>
</reference>
<dbReference type="GO" id="GO:0006430">
    <property type="term" value="P:lysyl-tRNA aminoacylation"/>
    <property type="evidence" value="ECO:0007669"/>
    <property type="project" value="UniProtKB-UniRule"/>
</dbReference>
<evidence type="ECO:0000256" key="8">
    <source>
        <dbReference type="ARBA" id="ARBA00048573"/>
    </source>
</evidence>
<dbReference type="GO" id="GO:0000287">
    <property type="term" value="F:magnesium ion binding"/>
    <property type="evidence" value="ECO:0007669"/>
    <property type="project" value="UniProtKB-UniRule"/>
</dbReference>
<keyword evidence="7 9" id="KW-0030">Aminoacyl-tRNA synthetase</keyword>
<dbReference type="AlphaFoldDB" id="A0A318NP78"/>
<dbReference type="RefSeq" id="WP_110563731.1">
    <property type="nucleotide sequence ID" value="NZ_PYBV01000014.1"/>
</dbReference>
<protein>
    <recommendedName>
        <fullName evidence="9">Lysine--tRNA ligase</fullName>
        <ecNumber evidence="9">6.1.1.6</ecNumber>
    </recommendedName>
    <alternativeName>
        <fullName evidence="9">Lysyl-tRNA synthetase</fullName>
        <shortName evidence="9">LysRS</shortName>
    </alternativeName>
</protein>
<evidence type="ECO:0000256" key="2">
    <source>
        <dbReference type="ARBA" id="ARBA00022598"/>
    </source>
</evidence>
<dbReference type="InterPro" id="IPR044136">
    <property type="entry name" value="Lys-tRNA-ligase_II_N"/>
</dbReference>
<organism evidence="12 13">
    <name type="scientific">Micromonospora arborensis</name>
    <dbReference type="NCBI Taxonomy" id="2116518"/>
    <lineage>
        <taxon>Bacteria</taxon>
        <taxon>Bacillati</taxon>
        <taxon>Actinomycetota</taxon>
        <taxon>Actinomycetes</taxon>
        <taxon>Micromonosporales</taxon>
        <taxon>Micromonosporaceae</taxon>
        <taxon>Micromonospora</taxon>
    </lineage>
</organism>
<dbReference type="GO" id="GO:0005829">
    <property type="term" value="C:cytosol"/>
    <property type="evidence" value="ECO:0007669"/>
    <property type="project" value="TreeGrafter"/>
</dbReference>
<feature type="binding site" evidence="9">
    <location>
        <position position="414"/>
    </location>
    <ligand>
        <name>Mg(2+)</name>
        <dbReference type="ChEBI" id="CHEBI:18420"/>
        <label>1</label>
    </ligand>
</feature>
<dbReference type="InterPro" id="IPR012340">
    <property type="entry name" value="NA-bd_OB-fold"/>
</dbReference>
<dbReference type="InterPro" id="IPR004365">
    <property type="entry name" value="NA-bd_OB_tRNA"/>
</dbReference>
<dbReference type="EC" id="6.1.1.6" evidence="9"/>
<dbReference type="NCBIfam" id="TIGR00499">
    <property type="entry name" value="lysS_bact"/>
    <property type="match status" value="1"/>
</dbReference>
<dbReference type="FunFam" id="2.40.50.140:FF:000024">
    <property type="entry name" value="Lysine--tRNA ligase"/>
    <property type="match status" value="1"/>
</dbReference>
<evidence type="ECO:0000313" key="13">
    <source>
        <dbReference type="Proteomes" id="UP000248333"/>
    </source>
</evidence>
<keyword evidence="6 9" id="KW-0648">Protein biosynthesis</keyword>
<comment type="caution">
    <text evidence="12">The sequence shown here is derived from an EMBL/GenBank/DDBJ whole genome shotgun (WGS) entry which is preliminary data.</text>
</comment>
<evidence type="ECO:0000256" key="4">
    <source>
        <dbReference type="ARBA" id="ARBA00022741"/>
    </source>
</evidence>
<dbReference type="SUPFAM" id="SSF50249">
    <property type="entry name" value="Nucleic acid-binding proteins"/>
    <property type="match status" value="1"/>
</dbReference>
<dbReference type="InterPro" id="IPR006195">
    <property type="entry name" value="aa-tRNA-synth_II"/>
</dbReference>
<dbReference type="Proteomes" id="UP000248333">
    <property type="component" value="Unassembled WGS sequence"/>
</dbReference>
<keyword evidence="4 9" id="KW-0547">Nucleotide-binding</keyword>
<dbReference type="InterPro" id="IPR004364">
    <property type="entry name" value="Aa-tRNA-synt_II"/>
</dbReference>
<evidence type="ECO:0000256" key="9">
    <source>
        <dbReference type="HAMAP-Rule" id="MF_00252"/>
    </source>
</evidence>
<proteinExistence type="inferred from homology"/>
<dbReference type="Gene3D" id="3.30.930.10">
    <property type="entry name" value="Bira Bifunctional Protein, Domain 2"/>
    <property type="match status" value="1"/>
</dbReference>
<feature type="binding site" evidence="9">
    <location>
        <position position="421"/>
    </location>
    <ligand>
        <name>Mg(2+)</name>
        <dbReference type="ChEBI" id="CHEBI:18420"/>
        <label>2</label>
    </ligand>
</feature>
<keyword evidence="2 9" id="KW-0436">Ligase</keyword>
<keyword evidence="9 10" id="KW-0460">Magnesium</keyword>
<dbReference type="HAMAP" id="MF_00252">
    <property type="entry name" value="Lys_tRNA_synth_class2"/>
    <property type="match status" value="1"/>
</dbReference>
<evidence type="ECO:0000256" key="1">
    <source>
        <dbReference type="ARBA" id="ARBA00008226"/>
    </source>
</evidence>
<comment type="catalytic activity">
    <reaction evidence="8 9 10">
        <text>tRNA(Lys) + L-lysine + ATP = L-lysyl-tRNA(Lys) + AMP + diphosphate</text>
        <dbReference type="Rhea" id="RHEA:20792"/>
        <dbReference type="Rhea" id="RHEA-COMP:9696"/>
        <dbReference type="Rhea" id="RHEA-COMP:9697"/>
        <dbReference type="ChEBI" id="CHEBI:30616"/>
        <dbReference type="ChEBI" id="CHEBI:32551"/>
        <dbReference type="ChEBI" id="CHEBI:33019"/>
        <dbReference type="ChEBI" id="CHEBI:78442"/>
        <dbReference type="ChEBI" id="CHEBI:78529"/>
        <dbReference type="ChEBI" id="CHEBI:456215"/>
        <dbReference type="EC" id="6.1.1.6"/>
    </reaction>
</comment>
<gene>
    <name evidence="9 12" type="primary">lysS</name>
    <name evidence="12" type="ORF">C7C45_12165</name>
</gene>
<evidence type="ECO:0000259" key="11">
    <source>
        <dbReference type="PROSITE" id="PS50862"/>
    </source>
</evidence>
<dbReference type="CDD" id="cd04322">
    <property type="entry name" value="LysRS_N"/>
    <property type="match status" value="1"/>
</dbReference>
<dbReference type="Pfam" id="PF00152">
    <property type="entry name" value="tRNA-synt_2"/>
    <property type="match status" value="1"/>
</dbReference>
<sequence length="502" mass="55559">MSEQNAVPVDPADDLPEQMKVRREKRDRMLAEGVEPYPVGFPRTTTLAQVRAGYADLPTDTATGDQVAVTGRVIFVRNTGKLCFATLRDGDGTELQAMLSLDRVGPERLEAWKRLVDLGDHVGVTGEVITSRRGELSVLAQQWEMTAKALRPLPVAHKPLSEEARVRQRYVDLIVRPQAREMVRTRAAAVRSLRDSLHGQGFIEVETPMLQLLHGGAAARPFVTHSNALNTDLYLRIAPELFLKRAVVGGVDRVFEINRNFRNEGVDSSHSPEFAMLETYQAYGDYDTIGELTRNLVQQAAIAVSGSMVVTHADGREFDLGGEWRSVTLFGALSEALGEEVTVRTDRARLVEYADKVGLAVDPKWGPGKLAEELFEELVVPGLVEPTFVRDYPEETSPLTRAHRSEPGLAEKWDLYVLGFELGTGYSELVDPVVQRERLVAQAQLAARGDDEAMRLDEDFLRAMEYGMPPAGGMGMGIDRLLMALTGLGIRETILFPLVRPE</sequence>
<evidence type="ECO:0000256" key="5">
    <source>
        <dbReference type="ARBA" id="ARBA00022840"/>
    </source>
</evidence>
<evidence type="ECO:0000313" key="12">
    <source>
        <dbReference type="EMBL" id="PYC71161.1"/>
    </source>
</evidence>
<dbReference type="InterPro" id="IPR018149">
    <property type="entry name" value="Lys-tRNA-synth_II_C"/>
</dbReference>
<evidence type="ECO:0000256" key="3">
    <source>
        <dbReference type="ARBA" id="ARBA00022723"/>
    </source>
</evidence>
<evidence type="ECO:0000256" key="10">
    <source>
        <dbReference type="RuleBase" id="RU000336"/>
    </source>
</evidence>
<feature type="domain" description="Aminoacyl-transfer RNA synthetases class-II family profile" evidence="11">
    <location>
        <begin position="191"/>
        <end position="501"/>
    </location>
</feature>
<dbReference type="OrthoDB" id="9801152at2"/>
<accession>A0A318NP78</accession>
<dbReference type="GO" id="GO:0000049">
    <property type="term" value="F:tRNA binding"/>
    <property type="evidence" value="ECO:0007669"/>
    <property type="project" value="TreeGrafter"/>
</dbReference>
<dbReference type="EMBL" id="PYBV01000014">
    <property type="protein sequence ID" value="PYC71161.1"/>
    <property type="molecule type" value="Genomic_DNA"/>
</dbReference>
<dbReference type="Gene3D" id="2.40.50.140">
    <property type="entry name" value="Nucleic acid-binding proteins"/>
    <property type="match status" value="1"/>
</dbReference>
<dbReference type="SUPFAM" id="SSF55681">
    <property type="entry name" value="Class II aaRS and biotin synthetases"/>
    <property type="match status" value="1"/>
</dbReference>
<dbReference type="PANTHER" id="PTHR42918:SF15">
    <property type="entry name" value="LYSINE--TRNA LIGASE, CHLOROPLASTIC_MITOCHONDRIAL"/>
    <property type="match status" value="1"/>
</dbReference>
<keyword evidence="13" id="KW-1185">Reference proteome</keyword>
<dbReference type="GO" id="GO:0005524">
    <property type="term" value="F:ATP binding"/>
    <property type="evidence" value="ECO:0007669"/>
    <property type="project" value="UniProtKB-UniRule"/>
</dbReference>
<comment type="cofactor">
    <cofactor evidence="9 10">
        <name>Mg(2+)</name>
        <dbReference type="ChEBI" id="CHEBI:18420"/>
    </cofactor>
    <text evidence="9 10">Binds 3 Mg(2+) ions per subunit.</text>
</comment>
<dbReference type="PANTHER" id="PTHR42918">
    <property type="entry name" value="LYSYL-TRNA SYNTHETASE"/>
    <property type="match status" value="1"/>
</dbReference>
<name>A0A318NP78_9ACTN</name>
<feature type="binding site" evidence="9">
    <location>
        <position position="421"/>
    </location>
    <ligand>
        <name>Mg(2+)</name>
        <dbReference type="ChEBI" id="CHEBI:18420"/>
        <label>1</label>
    </ligand>
</feature>